<dbReference type="Proteomes" id="UP000258016">
    <property type="component" value="Chromosome"/>
</dbReference>
<dbReference type="InterPro" id="IPR027417">
    <property type="entry name" value="P-loop_NTPase"/>
</dbReference>
<evidence type="ECO:0000256" key="4">
    <source>
        <dbReference type="ARBA" id="ARBA00022967"/>
    </source>
</evidence>
<evidence type="ECO:0000313" key="7">
    <source>
        <dbReference type="EMBL" id="ASR50690.1"/>
    </source>
</evidence>
<evidence type="ECO:0000256" key="1">
    <source>
        <dbReference type="ARBA" id="ARBA00022448"/>
    </source>
</evidence>
<comment type="function">
    <text evidence="5">Part of the ABC transporter complex HmuTUV involved in hemin import. Responsible for energy coupling to the transport system.</text>
</comment>
<keyword evidence="8" id="KW-1185">Reference proteome</keyword>
<dbReference type="PROSITE" id="PS50893">
    <property type="entry name" value="ABC_TRANSPORTER_2"/>
    <property type="match status" value="1"/>
</dbReference>
<name>A0ABM6M463_9SPHN</name>
<protein>
    <submittedName>
        <fullName evidence="7">ABC transporter</fullName>
    </submittedName>
</protein>
<feature type="domain" description="ABC transporter" evidence="6">
    <location>
        <begin position="4"/>
        <end position="238"/>
    </location>
</feature>
<dbReference type="GeneID" id="303484684"/>
<keyword evidence="3" id="KW-0067">ATP-binding</keyword>
<organism evidence="7 8">
    <name type="scientific">Blastomonas fulva</name>
    <dbReference type="NCBI Taxonomy" id="1550728"/>
    <lineage>
        <taxon>Bacteria</taxon>
        <taxon>Pseudomonadati</taxon>
        <taxon>Pseudomonadota</taxon>
        <taxon>Alphaproteobacteria</taxon>
        <taxon>Sphingomonadales</taxon>
        <taxon>Sphingomonadaceae</taxon>
        <taxon>Blastomonas</taxon>
    </lineage>
</organism>
<sequence length="259" mass="27244">MSVLAAENLTLKLGGRRVLDAVSARFTPGRVTAVLGPNGAGKSTLLSCLAGLHTPETGQVLVGGHPRSTLGMRDLARQIGLLPQGGDVHWDVDVATLVALGRYPHRARWGETEADRAAIALAMAATDVTQFAARPVTALSGGERARVLLARVLAGEPQWLLADEPLANLDPAHQLDTLECLRDVARGGAGVIVVLHDLNHAIRVADEVLLLCDGRIVAQGAPDDVLTPERIAETYGVSSHIGTTPDGVRFIVTTPMARP</sequence>
<dbReference type="SUPFAM" id="SSF52540">
    <property type="entry name" value="P-loop containing nucleoside triphosphate hydrolases"/>
    <property type="match status" value="1"/>
</dbReference>
<evidence type="ECO:0000256" key="3">
    <source>
        <dbReference type="ARBA" id="ARBA00022840"/>
    </source>
</evidence>
<keyword evidence="1" id="KW-0813">Transport</keyword>
<gene>
    <name evidence="7" type="ORF">B5J99_03750</name>
</gene>
<dbReference type="InterPro" id="IPR017871">
    <property type="entry name" value="ABC_transporter-like_CS"/>
</dbReference>
<dbReference type="CDD" id="cd03214">
    <property type="entry name" value="ABC_Iron-Siderophores_B12_Hemin"/>
    <property type="match status" value="1"/>
</dbReference>
<evidence type="ECO:0000256" key="5">
    <source>
        <dbReference type="ARBA" id="ARBA00037066"/>
    </source>
</evidence>
<dbReference type="InterPro" id="IPR003593">
    <property type="entry name" value="AAA+_ATPase"/>
</dbReference>
<dbReference type="Gene3D" id="3.40.50.300">
    <property type="entry name" value="P-loop containing nucleotide triphosphate hydrolases"/>
    <property type="match status" value="1"/>
</dbReference>
<accession>A0ABM6M463</accession>
<dbReference type="RefSeq" id="WP_117351515.1">
    <property type="nucleotide sequence ID" value="NZ_CP020083.1"/>
</dbReference>
<dbReference type="PANTHER" id="PTHR42794:SF1">
    <property type="entry name" value="HEMIN IMPORT ATP-BINDING PROTEIN HMUV"/>
    <property type="match status" value="1"/>
</dbReference>
<keyword evidence="2" id="KW-0547">Nucleotide-binding</keyword>
<dbReference type="SMART" id="SM00382">
    <property type="entry name" value="AAA"/>
    <property type="match status" value="1"/>
</dbReference>
<dbReference type="EMBL" id="CP020083">
    <property type="protein sequence ID" value="ASR50690.1"/>
    <property type="molecule type" value="Genomic_DNA"/>
</dbReference>
<keyword evidence="4" id="KW-1278">Translocase</keyword>
<evidence type="ECO:0000259" key="6">
    <source>
        <dbReference type="PROSITE" id="PS50893"/>
    </source>
</evidence>
<dbReference type="PANTHER" id="PTHR42794">
    <property type="entry name" value="HEMIN IMPORT ATP-BINDING PROTEIN HMUV"/>
    <property type="match status" value="1"/>
</dbReference>
<dbReference type="InterPro" id="IPR003439">
    <property type="entry name" value="ABC_transporter-like_ATP-bd"/>
</dbReference>
<evidence type="ECO:0000256" key="2">
    <source>
        <dbReference type="ARBA" id="ARBA00022741"/>
    </source>
</evidence>
<reference evidence="7 8" key="1">
    <citation type="submission" date="2017-03" db="EMBL/GenBank/DDBJ databases">
        <title>Complete genome sequence of Blastomonas fulva degrading microcsystin LR.</title>
        <authorList>
            <person name="Lee H.-g."/>
            <person name="Jin L."/>
            <person name="oh H.-M."/>
        </authorList>
    </citation>
    <scope>NUCLEOTIDE SEQUENCE [LARGE SCALE GENOMIC DNA]</scope>
    <source>
        <strain evidence="7 8">T2</strain>
    </source>
</reference>
<dbReference type="Pfam" id="PF00005">
    <property type="entry name" value="ABC_tran"/>
    <property type="match status" value="1"/>
</dbReference>
<proteinExistence type="predicted"/>
<dbReference type="PROSITE" id="PS00211">
    <property type="entry name" value="ABC_TRANSPORTER_1"/>
    <property type="match status" value="1"/>
</dbReference>
<evidence type="ECO:0000313" key="8">
    <source>
        <dbReference type="Proteomes" id="UP000258016"/>
    </source>
</evidence>